<evidence type="ECO:0000313" key="1">
    <source>
        <dbReference type="EMBL" id="OAG66606.1"/>
    </source>
</evidence>
<comment type="caution">
    <text evidence="1">The sequence shown here is derived from an EMBL/GenBank/DDBJ whole genome shotgun (WGS) entry which is preliminary data.</text>
</comment>
<organism evidence="1 2">
    <name type="scientific">Xanthomonas floridensis</name>
    <dbReference type="NCBI Taxonomy" id="1843580"/>
    <lineage>
        <taxon>Bacteria</taxon>
        <taxon>Pseudomonadati</taxon>
        <taxon>Pseudomonadota</taxon>
        <taxon>Gammaproteobacteria</taxon>
        <taxon>Lysobacterales</taxon>
        <taxon>Lysobacteraceae</taxon>
        <taxon>Xanthomonas</taxon>
    </lineage>
</organism>
<dbReference type="EMBL" id="LXNG01000026">
    <property type="protein sequence ID" value="OAG66606.1"/>
    <property type="molecule type" value="Genomic_DNA"/>
</dbReference>
<protein>
    <submittedName>
        <fullName evidence="1">Uncharacterized protein</fullName>
    </submittedName>
</protein>
<gene>
    <name evidence="1" type="ORF">A7D17_20930</name>
</gene>
<dbReference type="AlphaFoldDB" id="A0A1A9M9P0"/>
<evidence type="ECO:0000313" key="2">
    <source>
        <dbReference type="Proteomes" id="UP000077659"/>
    </source>
</evidence>
<accession>A0A1A9M9P0</accession>
<name>A0A1A9M9P0_9XANT</name>
<proteinExistence type="predicted"/>
<sequence>MSTFADGQSALALKGKTMRISRYLERGVFAVAAVLTLTLGGVTSAYADSFKVSGNLSYRSTEVKRLANCAATQWYNKSESGGQINDCNNAGNDAYWDGVHLSAATEMEIIGERVGYYKGACPPKHGFAYVKCYYVDGRAKGHPVMTVAVESYGLGGMTARVTWYYL</sequence>
<dbReference type="Proteomes" id="UP000077659">
    <property type="component" value="Unassembled WGS sequence"/>
</dbReference>
<reference evidence="1 2" key="1">
    <citation type="submission" date="2016-05" db="EMBL/GenBank/DDBJ databases">
        <title>Pathogenic, phenotypic and molecular characterisation of Xanthomonas nasturtii sp. nov. and Xanthomonas floridensis sp. nov., new species of Xanthomonas associated with watercress production in Florida.</title>
        <authorList>
            <person name="Vicente J.G."/>
            <person name="Rothwell S."/>
            <person name="Holub E.B."/>
            <person name="Studholme D.J."/>
        </authorList>
    </citation>
    <scope>NUCLEOTIDE SEQUENCE [LARGE SCALE GENOMIC DNA]</scope>
    <source>
        <strain evidence="1 2">WHRI 8848</strain>
    </source>
</reference>